<gene>
    <name evidence="2" type="ORF">K7X08_037198</name>
</gene>
<feature type="region of interest" description="Disordered" evidence="1">
    <location>
        <begin position="93"/>
        <end position="122"/>
    </location>
</feature>
<protein>
    <submittedName>
        <fullName evidence="2">Uncharacterized protein</fullName>
    </submittedName>
</protein>
<name>A0A9Q1QTE5_9SOLA</name>
<dbReference type="Proteomes" id="UP001152561">
    <property type="component" value="Unassembled WGS sequence"/>
</dbReference>
<evidence type="ECO:0000313" key="2">
    <source>
        <dbReference type="EMBL" id="KAJ8525979.1"/>
    </source>
</evidence>
<dbReference type="EMBL" id="JAJAGQ010000025">
    <property type="protein sequence ID" value="KAJ8525979.1"/>
    <property type="molecule type" value="Genomic_DNA"/>
</dbReference>
<organism evidence="2 3">
    <name type="scientific">Anisodus acutangulus</name>
    <dbReference type="NCBI Taxonomy" id="402998"/>
    <lineage>
        <taxon>Eukaryota</taxon>
        <taxon>Viridiplantae</taxon>
        <taxon>Streptophyta</taxon>
        <taxon>Embryophyta</taxon>
        <taxon>Tracheophyta</taxon>
        <taxon>Spermatophyta</taxon>
        <taxon>Magnoliopsida</taxon>
        <taxon>eudicotyledons</taxon>
        <taxon>Gunneridae</taxon>
        <taxon>Pentapetalae</taxon>
        <taxon>asterids</taxon>
        <taxon>lamiids</taxon>
        <taxon>Solanales</taxon>
        <taxon>Solanaceae</taxon>
        <taxon>Solanoideae</taxon>
        <taxon>Hyoscyameae</taxon>
        <taxon>Anisodus</taxon>
    </lineage>
</organism>
<dbReference type="OrthoDB" id="10637552at2759"/>
<accession>A0A9Q1QTE5</accession>
<keyword evidence="3" id="KW-1185">Reference proteome</keyword>
<sequence>MLSLESDQLRNIFPTDDERMVLDLEGLTFETATEASQSQRMSDEFLYTQVLKGDMATITQAAKVGASSTKGEDDEQATKDATLETINVNAGVNDQAREDGLPQGGDIVAEGIPPPPEDDIMRPHAGQVAEDIVRAESDPVAEEVPANATGGVKDSEVYRVSCSKTDPGCNRHPML</sequence>
<proteinExistence type="predicted"/>
<comment type="caution">
    <text evidence="2">The sequence shown here is derived from an EMBL/GenBank/DDBJ whole genome shotgun (WGS) entry which is preliminary data.</text>
</comment>
<evidence type="ECO:0000313" key="3">
    <source>
        <dbReference type="Proteomes" id="UP001152561"/>
    </source>
</evidence>
<evidence type="ECO:0000256" key="1">
    <source>
        <dbReference type="SAM" id="MobiDB-lite"/>
    </source>
</evidence>
<reference evidence="3" key="1">
    <citation type="journal article" date="2023" name="Proc. Natl. Acad. Sci. U.S.A.">
        <title>Genomic and structural basis for evolution of tropane alkaloid biosynthesis.</title>
        <authorList>
            <person name="Wanga Y.-J."/>
            <person name="Taina T."/>
            <person name="Yua J.-Y."/>
            <person name="Lia J."/>
            <person name="Xua B."/>
            <person name="Chenc J."/>
            <person name="D'Auriad J.C."/>
            <person name="Huanga J.-P."/>
            <person name="Huanga S.-X."/>
        </authorList>
    </citation>
    <scope>NUCLEOTIDE SEQUENCE [LARGE SCALE GENOMIC DNA]</scope>
    <source>
        <strain evidence="3">cv. KIB-2019</strain>
    </source>
</reference>
<dbReference type="AlphaFoldDB" id="A0A9Q1QTE5"/>